<evidence type="ECO:0000313" key="3">
    <source>
        <dbReference type="Proteomes" id="UP000319976"/>
    </source>
</evidence>
<organism evidence="2 3">
    <name type="scientific">Calycomorphotria hydatis</name>
    <dbReference type="NCBI Taxonomy" id="2528027"/>
    <lineage>
        <taxon>Bacteria</taxon>
        <taxon>Pseudomonadati</taxon>
        <taxon>Planctomycetota</taxon>
        <taxon>Planctomycetia</taxon>
        <taxon>Planctomycetales</taxon>
        <taxon>Planctomycetaceae</taxon>
        <taxon>Calycomorphotria</taxon>
    </lineage>
</organism>
<gene>
    <name evidence="2" type="ORF">V22_37890</name>
</gene>
<dbReference type="InterPro" id="IPR012373">
    <property type="entry name" value="Ferrdict_sens_TM"/>
</dbReference>
<keyword evidence="1" id="KW-0472">Membrane</keyword>
<dbReference type="GO" id="GO:0016989">
    <property type="term" value="F:sigma factor antagonist activity"/>
    <property type="evidence" value="ECO:0007669"/>
    <property type="project" value="TreeGrafter"/>
</dbReference>
<feature type="transmembrane region" description="Helical" evidence="1">
    <location>
        <begin position="86"/>
        <end position="110"/>
    </location>
</feature>
<dbReference type="PANTHER" id="PTHR30273:SF2">
    <property type="entry name" value="PROTEIN FECR"/>
    <property type="match status" value="1"/>
</dbReference>
<dbReference type="OrthoDB" id="275800at2"/>
<dbReference type="AlphaFoldDB" id="A0A517TDR7"/>
<evidence type="ECO:0000256" key="1">
    <source>
        <dbReference type="SAM" id="Phobius"/>
    </source>
</evidence>
<dbReference type="PANTHER" id="PTHR30273">
    <property type="entry name" value="PERIPLASMIC SIGNAL SENSOR AND SIGMA FACTOR ACTIVATOR FECR-RELATED"/>
    <property type="match status" value="1"/>
</dbReference>
<name>A0A517TDR7_9PLAN</name>
<keyword evidence="1" id="KW-0812">Transmembrane</keyword>
<keyword evidence="3" id="KW-1185">Reference proteome</keyword>
<evidence type="ECO:0000313" key="2">
    <source>
        <dbReference type="EMBL" id="QDT66520.1"/>
    </source>
</evidence>
<keyword evidence="1" id="KW-1133">Transmembrane helix</keyword>
<dbReference type="RefSeq" id="WP_145265672.1">
    <property type="nucleotide sequence ID" value="NZ_CP036316.1"/>
</dbReference>
<proteinExistence type="predicted"/>
<dbReference type="Proteomes" id="UP000319976">
    <property type="component" value="Chromosome"/>
</dbReference>
<sequence>MSMSPVQKSVIYDLAEGMITGAISTTDRDRLEQLLLGNIIHQQYYIEYFDLHADLIASAIEEDEQALAEKVLVSPKVPSEILARKLLVSAVASVSTLAFCLVIGVTLFLMKPDPPAAGTLVSLTANAKWRGTSYSPGDQVLERMTVSLEEGAASFELRDGAVISIEGPATLEMTDHQQTKLISGLLHAFVPREAIGYAVSTVDVRVVDLGTEFTVERSDDFGTRVVVKSGRVKATAVAGAQGSPSVFDLTAGRAMEFQLERGAAQELADSPEWQKSFDDFERSLGGVRRLDGIIRTTASRPTDLSPGKTPTSNFILLVRECSGLMLPEDVVIEQADGPVTIEAGTVVDTYLIHFDPDSSSIVPPIGSVTFRQPVYAVAGQSSDLNATDALCENAGVLFTHEDYRGLEQNHDRVELSADRKTLSFHFLRTAPVAMDQCRVFVRHAENQPATVVVQ</sequence>
<protein>
    <submittedName>
        <fullName evidence="2">FecR protein</fullName>
    </submittedName>
</protein>
<dbReference type="KEGG" id="chya:V22_37890"/>
<dbReference type="EMBL" id="CP036316">
    <property type="protein sequence ID" value="QDT66520.1"/>
    <property type="molecule type" value="Genomic_DNA"/>
</dbReference>
<accession>A0A517TDR7</accession>
<reference evidence="2 3" key="1">
    <citation type="submission" date="2019-02" db="EMBL/GenBank/DDBJ databases">
        <title>Deep-cultivation of Planctomycetes and their phenomic and genomic characterization uncovers novel biology.</title>
        <authorList>
            <person name="Wiegand S."/>
            <person name="Jogler M."/>
            <person name="Boedeker C."/>
            <person name="Pinto D."/>
            <person name="Vollmers J."/>
            <person name="Rivas-Marin E."/>
            <person name="Kohn T."/>
            <person name="Peeters S.H."/>
            <person name="Heuer A."/>
            <person name="Rast P."/>
            <person name="Oberbeckmann S."/>
            <person name="Bunk B."/>
            <person name="Jeske O."/>
            <person name="Meyerdierks A."/>
            <person name="Storesund J.E."/>
            <person name="Kallscheuer N."/>
            <person name="Luecker S."/>
            <person name="Lage O.M."/>
            <person name="Pohl T."/>
            <person name="Merkel B.J."/>
            <person name="Hornburger P."/>
            <person name="Mueller R.-W."/>
            <person name="Bruemmer F."/>
            <person name="Labrenz M."/>
            <person name="Spormann A.M."/>
            <person name="Op den Camp H."/>
            <person name="Overmann J."/>
            <person name="Amann R."/>
            <person name="Jetten M.S.M."/>
            <person name="Mascher T."/>
            <person name="Medema M.H."/>
            <person name="Devos D.P."/>
            <person name="Kaster A.-K."/>
            <person name="Ovreas L."/>
            <person name="Rohde M."/>
            <person name="Galperin M.Y."/>
            <person name="Jogler C."/>
        </authorList>
    </citation>
    <scope>NUCLEOTIDE SEQUENCE [LARGE SCALE GENOMIC DNA]</scope>
    <source>
        <strain evidence="2 3">V22</strain>
    </source>
</reference>
<dbReference type="Gene3D" id="2.60.120.1440">
    <property type="match status" value="1"/>
</dbReference>